<feature type="transmembrane region" description="Helical" evidence="1">
    <location>
        <begin position="48"/>
        <end position="67"/>
    </location>
</feature>
<keyword evidence="3" id="KW-1185">Reference proteome</keyword>
<evidence type="ECO:0000256" key="1">
    <source>
        <dbReference type="SAM" id="Phobius"/>
    </source>
</evidence>
<organism evidence="2 3">
    <name type="scientific">Brevibacterium celere</name>
    <dbReference type="NCBI Taxonomy" id="225845"/>
    <lineage>
        <taxon>Bacteria</taxon>
        <taxon>Bacillati</taxon>
        <taxon>Actinomycetota</taxon>
        <taxon>Actinomycetes</taxon>
        <taxon>Micrococcales</taxon>
        <taxon>Brevibacteriaceae</taxon>
        <taxon>Brevibacterium</taxon>
    </lineage>
</organism>
<proteinExistence type="predicted"/>
<keyword evidence="1" id="KW-0472">Membrane</keyword>
<protein>
    <submittedName>
        <fullName evidence="2">Uncharacterized protein</fullName>
    </submittedName>
</protein>
<gene>
    <name evidence="2" type="ORF">DFO65_1018</name>
</gene>
<reference evidence="2 3" key="1">
    <citation type="submission" date="2018-06" db="EMBL/GenBank/DDBJ databases">
        <title>Freshwater and sediment microbial communities from various areas in North America, analyzing microbe dynamics in response to fracking.</title>
        <authorList>
            <person name="Lamendella R."/>
        </authorList>
    </citation>
    <scope>NUCLEOTIDE SEQUENCE [LARGE SCALE GENOMIC DNA]</scope>
    <source>
        <strain evidence="2 3">3b_TX</strain>
    </source>
</reference>
<feature type="transmembrane region" description="Helical" evidence="1">
    <location>
        <begin position="178"/>
        <end position="198"/>
    </location>
</feature>
<sequence>MNSTPRTHGHHHRLDHPSSLFGHLLARWPAVLGLLALLTNTADGAESHVVALIIITATVCYVGAAALGFRRAGWIMVGISSVVIVVTALLGLDQILALLVLGTALAVVGFLRGPVIDRREHALQVIGFIAFSGLALIAMMSAPVLAMVLAAAVAIGHAVWDVVYFVRDTVIDRSLTEFCFVLDLGLGVALLLTAGNVLPLQ</sequence>
<dbReference type="EMBL" id="QNSB01000001">
    <property type="protein sequence ID" value="RBP74291.1"/>
    <property type="molecule type" value="Genomic_DNA"/>
</dbReference>
<keyword evidence="1" id="KW-1133">Transmembrane helix</keyword>
<dbReference type="RefSeq" id="WP_113902384.1">
    <property type="nucleotide sequence ID" value="NZ_QNSB01000001.1"/>
</dbReference>
<feature type="transmembrane region" description="Helical" evidence="1">
    <location>
        <begin position="20"/>
        <end position="42"/>
    </location>
</feature>
<dbReference type="Proteomes" id="UP000253509">
    <property type="component" value="Unassembled WGS sequence"/>
</dbReference>
<feature type="transmembrane region" description="Helical" evidence="1">
    <location>
        <begin position="146"/>
        <end position="166"/>
    </location>
</feature>
<feature type="transmembrane region" description="Helical" evidence="1">
    <location>
        <begin position="96"/>
        <end position="115"/>
    </location>
</feature>
<comment type="caution">
    <text evidence="2">The sequence shown here is derived from an EMBL/GenBank/DDBJ whole genome shotgun (WGS) entry which is preliminary data.</text>
</comment>
<feature type="transmembrane region" description="Helical" evidence="1">
    <location>
        <begin position="122"/>
        <end position="140"/>
    </location>
</feature>
<keyword evidence="1" id="KW-0812">Transmembrane</keyword>
<evidence type="ECO:0000313" key="2">
    <source>
        <dbReference type="EMBL" id="RBP74291.1"/>
    </source>
</evidence>
<dbReference type="AlphaFoldDB" id="A0A366IPK4"/>
<feature type="transmembrane region" description="Helical" evidence="1">
    <location>
        <begin position="74"/>
        <end position="90"/>
    </location>
</feature>
<accession>A0A366IPK4</accession>
<evidence type="ECO:0000313" key="3">
    <source>
        <dbReference type="Proteomes" id="UP000253509"/>
    </source>
</evidence>
<name>A0A366IPK4_9MICO</name>